<dbReference type="SUPFAM" id="SSF53850">
    <property type="entry name" value="Periplasmic binding protein-like II"/>
    <property type="match status" value="1"/>
</dbReference>
<dbReference type="InterPro" id="IPR036388">
    <property type="entry name" value="WH-like_DNA-bd_sf"/>
</dbReference>
<dbReference type="Pfam" id="PF03466">
    <property type="entry name" value="LysR_substrate"/>
    <property type="match status" value="1"/>
</dbReference>
<dbReference type="EMBL" id="JAQNDN010000013">
    <property type="protein sequence ID" value="MDC0670614.1"/>
    <property type="molecule type" value="Genomic_DNA"/>
</dbReference>
<reference evidence="6 7" key="1">
    <citation type="submission" date="2022-11" db="EMBL/GenBank/DDBJ databases">
        <title>Minimal conservation of predation-associated metabolite biosynthetic gene clusters underscores biosynthetic potential of Myxococcota including descriptions for ten novel species: Archangium lansinium sp. nov., Myxococcus landrumus sp. nov., Nannocystis bai.</title>
        <authorList>
            <person name="Ahearne A."/>
            <person name="Stevens C."/>
            <person name="Dowd S."/>
        </authorList>
    </citation>
    <scope>NUCLEOTIDE SEQUENCE [LARGE SCALE GENOMIC DNA]</scope>
    <source>
        <strain evidence="6 7">NCELM</strain>
    </source>
</reference>
<dbReference type="Gene3D" id="1.10.10.10">
    <property type="entry name" value="Winged helix-like DNA-binding domain superfamily/Winged helix DNA-binding domain"/>
    <property type="match status" value="1"/>
</dbReference>
<dbReference type="SUPFAM" id="SSF46785">
    <property type="entry name" value="Winged helix' DNA-binding domain"/>
    <property type="match status" value="1"/>
</dbReference>
<comment type="similarity">
    <text evidence="1">Belongs to the LysR transcriptional regulatory family.</text>
</comment>
<dbReference type="RefSeq" id="WP_272000433.1">
    <property type="nucleotide sequence ID" value="NZ_JAQNDN010000013.1"/>
</dbReference>
<dbReference type="InterPro" id="IPR036390">
    <property type="entry name" value="WH_DNA-bd_sf"/>
</dbReference>
<dbReference type="InterPro" id="IPR005119">
    <property type="entry name" value="LysR_subst-bd"/>
</dbReference>
<dbReference type="PANTHER" id="PTHR30118">
    <property type="entry name" value="HTH-TYPE TRANSCRIPTIONAL REGULATOR LEUO-RELATED"/>
    <property type="match status" value="1"/>
</dbReference>
<accession>A0ABT5B8Z9</accession>
<dbReference type="InterPro" id="IPR037402">
    <property type="entry name" value="YidZ_PBP2"/>
</dbReference>
<evidence type="ECO:0000256" key="3">
    <source>
        <dbReference type="ARBA" id="ARBA00023125"/>
    </source>
</evidence>
<evidence type="ECO:0000256" key="2">
    <source>
        <dbReference type="ARBA" id="ARBA00023015"/>
    </source>
</evidence>
<dbReference type="Pfam" id="PF00126">
    <property type="entry name" value="HTH_1"/>
    <property type="match status" value="1"/>
</dbReference>
<dbReference type="PROSITE" id="PS50931">
    <property type="entry name" value="HTH_LYSR"/>
    <property type="match status" value="1"/>
</dbReference>
<keyword evidence="7" id="KW-1185">Reference proteome</keyword>
<dbReference type="CDD" id="cd08417">
    <property type="entry name" value="PBP2_Nitroaromatics_like"/>
    <property type="match status" value="1"/>
</dbReference>
<keyword evidence="2" id="KW-0805">Transcription regulation</keyword>
<sequence length="302" mass="33019">MSDVNLATIDLNLLNVVATVLAERSATKAAVKLYVTQSAVSNAMKRAREVFGDPLVVRESYGLTPTTRGAELLPALRAWLEEARRLVAKAPVFDPRTSTRTFTVACSDAVAIALLQPVLRLLKKWAPSTRLRLLTLDRLIAGDGLARGEVDLLIGIPPVMPPGLEAELVYRDPLECIVRRDHPQVRSKLTLSLYASLPHVDLALFGDIDDTIDRALARHGKAREVAVALPHFSSIPLAVLETDCVATISSRIARAFAARMPLKVLEPPLALEPIEIRQVWHRRSETDAAVGFLRSLVREAAG</sequence>
<dbReference type="InterPro" id="IPR000847">
    <property type="entry name" value="LysR_HTH_N"/>
</dbReference>
<proteinExistence type="inferred from homology"/>
<dbReference type="Gene3D" id="3.40.190.10">
    <property type="entry name" value="Periplasmic binding protein-like II"/>
    <property type="match status" value="2"/>
</dbReference>
<evidence type="ECO:0000313" key="7">
    <source>
        <dbReference type="Proteomes" id="UP001217838"/>
    </source>
</evidence>
<comment type="caution">
    <text evidence="6">The sequence shown here is derived from an EMBL/GenBank/DDBJ whole genome shotgun (WGS) entry which is preliminary data.</text>
</comment>
<evidence type="ECO:0000256" key="4">
    <source>
        <dbReference type="ARBA" id="ARBA00023163"/>
    </source>
</evidence>
<dbReference type="PANTHER" id="PTHR30118:SF15">
    <property type="entry name" value="TRANSCRIPTIONAL REGULATORY PROTEIN"/>
    <property type="match status" value="1"/>
</dbReference>
<gene>
    <name evidence="6" type="ORF">POL58_22855</name>
</gene>
<dbReference type="Proteomes" id="UP001217838">
    <property type="component" value="Unassembled WGS sequence"/>
</dbReference>
<protein>
    <submittedName>
        <fullName evidence="6">LysR family transcriptional regulator</fullName>
    </submittedName>
</protein>
<feature type="domain" description="HTH lysR-type" evidence="5">
    <location>
        <begin position="9"/>
        <end position="66"/>
    </location>
</feature>
<dbReference type="InterPro" id="IPR050389">
    <property type="entry name" value="LysR-type_TF"/>
</dbReference>
<organism evidence="6 7">
    <name type="scientific">Nannocystis radixulma</name>
    <dbReference type="NCBI Taxonomy" id="2995305"/>
    <lineage>
        <taxon>Bacteria</taxon>
        <taxon>Pseudomonadati</taxon>
        <taxon>Myxococcota</taxon>
        <taxon>Polyangia</taxon>
        <taxon>Nannocystales</taxon>
        <taxon>Nannocystaceae</taxon>
        <taxon>Nannocystis</taxon>
    </lineage>
</organism>
<keyword evidence="4" id="KW-0804">Transcription</keyword>
<keyword evidence="3" id="KW-0238">DNA-binding</keyword>
<evidence type="ECO:0000256" key="1">
    <source>
        <dbReference type="ARBA" id="ARBA00009437"/>
    </source>
</evidence>
<evidence type="ECO:0000313" key="6">
    <source>
        <dbReference type="EMBL" id="MDC0670614.1"/>
    </source>
</evidence>
<name>A0ABT5B8Z9_9BACT</name>
<evidence type="ECO:0000259" key="5">
    <source>
        <dbReference type="PROSITE" id="PS50931"/>
    </source>
</evidence>